<evidence type="ECO:0000256" key="3">
    <source>
        <dbReference type="ARBA" id="ARBA00022840"/>
    </source>
</evidence>
<comment type="similarity">
    <text evidence="1 5">Belongs to the 5-formyltetrahydrofolate cyclo-ligase family.</text>
</comment>
<dbReference type="InterPro" id="IPR002698">
    <property type="entry name" value="FTHF_cligase"/>
</dbReference>
<feature type="binding site" evidence="4">
    <location>
        <begin position="132"/>
        <end position="140"/>
    </location>
    <ligand>
        <name>ATP</name>
        <dbReference type="ChEBI" id="CHEBI:30616"/>
    </ligand>
</feature>
<dbReference type="GO" id="GO:0005524">
    <property type="term" value="F:ATP binding"/>
    <property type="evidence" value="ECO:0007669"/>
    <property type="project" value="UniProtKB-KW"/>
</dbReference>
<keyword evidence="2 4" id="KW-0547">Nucleotide-binding</keyword>
<feature type="compositionally biased region" description="Basic residues" evidence="6">
    <location>
        <begin position="1"/>
        <end position="14"/>
    </location>
</feature>
<gene>
    <name evidence="7" type="ORF">F3N42_10575</name>
</gene>
<dbReference type="GO" id="GO:0030272">
    <property type="term" value="F:5-formyltetrahydrofolate cyclo-ligase activity"/>
    <property type="evidence" value="ECO:0007669"/>
    <property type="project" value="UniProtKB-EC"/>
</dbReference>
<reference evidence="7 8" key="1">
    <citation type="submission" date="2019-09" db="EMBL/GenBank/DDBJ databases">
        <title>Wenzhouxiangella sp. Genome sequencing and assembly.</title>
        <authorList>
            <person name="Zhang R."/>
        </authorList>
    </citation>
    <scope>NUCLEOTIDE SEQUENCE [LARGE SCALE GENOMIC DNA]</scope>
    <source>
        <strain evidence="7 8">W260</strain>
    </source>
</reference>
<comment type="cofactor">
    <cofactor evidence="5">
        <name>Mg(2+)</name>
        <dbReference type="ChEBI" id="CHEBI:18420"/>
    </cofactor>
</comment>
<protein>
    <recommendedName>
        <fullName evidence="5">5-formyltetrahydrofolate cyclo-ligase</fullName>
        <ecNumber evidence="5">6.3.3.2</ecNumber>
    </recommendedName>
</protein>
<comment type="caution">
    <text evidence="7">The sequence shown here is derived from an EMBL/GenBank/DDBJ whole genome shotgun (WGS) entry which is preliminary data.</text>
</comment>
<keyword evidence="8" id="KW-1185">Reference proteome</keyword>
<dbReference type="NCBIfam" id="TIGR02727">
    <property type="entry name" value="MTHFS_bact"/>
    <property type="match status" value="1"/>
</dbReference>
<feature type="region of interest" description="Disordered" evidence="6">
    <location>
        <begin position="1"/>
        <end position="22"/>
    </location>
</feature>
<evidence type="ECO:0000256" key="6">
    <source>
        <dbReference type="SAM" id="MobiDB-lite"/>
    </source>
</evidence>
<evidence type="ECO:0000256" key="4">
    <source>
        <dbReference type="PIRSR" id="PIRSR006806-1"/>
    </source>
</evidence>
<feature type="binding site" evidence="4">
    <location>
        <begin position="3"/>
        <end position="7"/>
    </location>
    <ligand>
        <name>ATP</name>
        <dbReference type="ChEBI" id="CHEBI:30616"/>
    </ligand>
</feature>
<dbReference type="AlphaFoldDB" id="A0A5N0T7V4"/>
<name>A0A5N0T7V4_9GAMM</name>
<evidence type="ECO:0000313" key="7">
    <source>
        <dbReference type="EMBL" id="KAA9130808.1"/>
    </source>
</evidence>
<keyword evidence="7" id="KW-0436">Ligase</keyword>
<dbReference type="PANTHER" id="PTHR23407:SF1">
    <property type="entry name" value="5-FORMYLTETRAHYDROFOLATE CYCLO-LIGASE"/>
    <property type="match status" value="1"/>
</dbReference>
<dbReference type="EMBL" id="VYXP01000006">
    <property type="protein sequence ID" value="KAA9130808.1"/>
    <property type="molecule type" value="Genomic_DNA"/>
</dbReference>
<evidence type="ECO:0000256" key="2">
    <source>
        <dbReference type="ARBA" id="ARBA00022741"/>
    </source>
</evidence>
<keyword evidence="5" id="KW-0460">Magnesium</keyword>
<keyword evidence="3 4" id="KW-0067">ATP-binding</keyword>
<dbReference type="PANTHER" id="PTHR23407">
    <property type="entry name" value="ATPASE INHIBITOR/5-FORMYLTETRAHYDROFOLATE CYCLO-LIGASE"/>
    <property type="match status" value="1"/>
</dbReference>
<dbReference type="InterPro" id="IPR024185">
    <property type="entry name" value="FTHF_cligase-like_sf"/>
</dbReference>
<keyword evidence="5" id="KW-0479">Metal-binding</keyword>
<dbReference type="GO" id="GO:0046872">
    <property type="term" value="F:metal ion binding"/>
    <property type="evidence" value="ECO:0007669"/>
    <property type="project" value="UniProtKB-KW"/>
</dbReference>
<dbReference type="Gene3D" id="3.40.50.10420">
    <property type="entry name" value="NagB/RpiA/CoA transferase-like"/>
    <property type="match status" value="1"/>
</dbReference>
<evidence type="ECO:0000256" key="5">
    <source>
        <dbReference type="RuleBase" id="RU361279"/>
    </source>
</evidence>
<dbReference type="EC" id="6.3.3.2" evidence="5"/>
<dbReference type="GO" id="GO:0009396">
    <property type="term" value="P:folic acid-containing compound biosynthetic process"/>
    <property type="evidence" value="ECO:0007669"/>
    <property type="project" value="TreeGrafter"/>
</dbReference>
<evidence type="ECO:0000256" key="1">
    <source>
        <dbReference type="ARBA" id="ARBA00010638"/>
    </source>
</evidence>
<dbReference type="InterPro" id="IPR037171">
    <property type="entry name" value="NagB/RpiA_transferase-like"/>
</dbReference>
<dbReference type="Pfam" id="PF01812">
    <property type="entry name" value="5-FTHF_cyc-lig"/>
    <property type="match status" value="1"/>
</dbReference>
<sequence length="191" mass="21297">MDKTTARRHYRQARRTLDAQTRARHDQAIREHLSRHPLVQSAQTIAAYSAFDGEPDLAPWLISLAAAGTRIALPVISTEQRGLMRFRHWQAGNALGPNTLGIDEPGSGEWFAPGSIDIILVPLVAWTRSGQRLGMGAGYYDRFLAARDDSRRPATVGVAYECQRAETLQVDDWDIPMDHVVCEAGWFTCQP</sequence>
<dbReference type="PIRSF" id="PIRSF006806">
    <property type="entry name" value="FTHF_cligase"/>
    <property type="match status" value="1"/>
</dbReference>
<accession>A0A5N0T7V4</accession>
<dbReference type="SUPFAM" id="SSF100950">
    <property type="entry name" value="NagB/RpiA/CoA transferase-like"/>
    <property type="match status" value="1"/>
</dbReference>
<dbReference type="RefSeq" id="WP_150864445.1">
    <property type="nucleotide sequence ID" value="NZ_VYXP01000006.1"/>
</dbReference>
<proteinExistence type="inferred from homology"/>
<dbReference type="GO" id="GO:0035999">
    <property type="term" value="P:tetrahydrofolate interconversion"/>
    <property type="evidence" value="ECO:0007669"/>
    <property type="project" value="TreeGrafter"/>
</dbReference>
<evidence type="ECO:0000313" key="8">
    <source>
        <dbReference type="Proteomes" id="UP000325372"/>
    </source>
</evidence>
<feature type="binding site" evidence="4">
    <location>
        <position position="54"/>
    </location>
    <ligand>
        <name>substrate</name>
    </ligand>
</feature>
<dbReference type="Proteomes" id="UP000325372">
    <property type="component" value="Unassembled WGS sequence"/>
</dbReference>
<comment type="catalytic activity">
    <reaction evidence="5">
        <text>(6S)-5-formyl-5,6,7,8-tetrahydrofolate + ATP = (6R)-5,10-methenyltetrahydrofolate + ADP + phosphate</text>
        <dbReference type="Rhea" id="RHEA:10488"/>
        <dbReference type="ChEBI" id="CHEBI:30616"/>
        <dbReference type="ChEBI" id="CHEBI:43474"/>
        <dbReference type="ChEBI" id="CHEBI:57455"/>
        <dbReference type="ChEBI" id="CHEBI:57457"/>
        <dbReference type="ChEBI" id="CHEBI:456216"/>
        <dbReference type="EC" id="6.3.3.2"/>
    </reaction>
</comment>
<organism evidence="7 8">
    <name type="scientific">Marinihelvus fidelis</name>
    <dbReference type="NCBI Taxonomy" id="2613842"/>
    <lineage>
        <taxon>Bacteria</taxon>
        <taxon>Pseudomonadati</taxon>
        <taxon>Pseudomonadota</taxon>
        <taxon>Gammaproteobacteria</taxon>
        <taxon>Chromatiales</taxon>
        <taxon>Wenzhouxiangellaceae</taxon>
        <taxon>Marinihelvus</taxon>
    </lineage>
</organism>